<dbReference type="EMBL" id="VSRR010000961">
    <property type="protein sequence ID" value="MPC21292.1"/>
    <property type="molecule type" value="Genomic_DNA"/>
</dbReference>
<feature type="region of interest" description="Disordered" evidence="1">
    <location>
        <begin position="282"/>
        <end position="304"/>
    </location>
</feature>
<gene>
    <name evidence="3" type="primary">ARA1_6</name>
    <name evidence="3" type="ORF">E2C01_014274</name>
</gene>
<protein>
    <submittedName>
        <fullName evidence="3">Acetylcholine receptor subunit alpha-like</fullName>
    </submittedName>
</protein>
<dbReference type="Proteomes" id="UP000324222">
    <property type="component" value="Unassembled WGS sequence"/>
</dbReference>
<comment type="caution">
    <text evidence="3">The sequence shown here is derived from an EMBL/GenBank/DDBJ whole genome shotgun (WGS) entry which is preliminary data.</text>
</comment>
<feature type="region of interest" description="Disordered" evidence="1">
    <location>
        <begin position="215"/>
        <end position="238"/>
    </location>
</feature>
<keyword evidence="3" id="KW-0675">Receptor</keyword>
<accession>A0A5B7DIC3</accession>
<name>A0A5B7DIC3_PORTR</name>
<dbReference type="AlphaFoldDB" id="A0A5B7DIC3"/>
<dbReference type="Pfam" id="PF02931">
    <property type="entry name" value="Neur_chan_LBD"/>
    <property type="match status" value="1"/>
</dbReference>
<reference evidence="3 4" key="1">
    <citation type="submission" date="2019-05" db="EMBL/GenBank/DDBJ databases">
        <title>Another draft genome of Portunus trituberculatus and its Hox gene families provides insights of decapod evolution.</title>
        <authorList>
            <person name="Jeong J.-H."/>
            <person name="Song I."/>
            <person name="Kim S."/>
            <person name="Choi T."/>
            <person name="Kim D."/>
            <person name="Ryu S."/>
            <person name="Kim W."/>
        </authorList>
    </citation>
    <scope>NUCLEOTIDE SEQUENCE [LARGE SCALE GENOMIC DNA]</scope>
    <source>
        <tissue evidence="3">Muscle</tissue>
    </source>
</reference>
<evidence type="ECO:0000313" key="4">
    <source>
        <dbReference type="Proteomes" id="UP000324222"/>
    </source>
</evidence>
<dbReference type="SUPFAM" id="SSF63712">
    <property type="entry name" value="Nicotinic receptor ligand binding domain-like"/>
    <property type="match status" value="1"/>
</dbReference>
<proteinExistence type="predicted"/>
<dbReference type="GO" id="GO:0016020">
    <property type="term" value="C:membrane"/>
    <property type="evidence" value="ECO:0007669"/>
    <property type="project" value="InterPro"/>
</dbReference>
<dbReference type="GO" id="GO:0005230">
    <property type="term" value="F:extracellular ligand-gated monoatomic ion channel activity"/>
    <property type="evidence" value="ECO:0007669"/>
    <property type="project" value="InterPro"/>
</dbReference>
<evidence type="ECO:0000313" key="3">
    <source>
        <dbReference type="EMBL" id="MPC21292.1"/>
    </source>
</evidence>
<organism evidence="3 4">
    <name type="scientific">Portunus trituberculatus</name>
    <name type="common">Swimming crab</name>
    <name type="synonym">Neptunus trituberculatus</name>
    <dbReference type="NCBI Taxonomy" id="210409"/>
    <lineage>
        <taxon>Eukaryota</taxon>
        <taxon>Metazoa</taxon>
        <taxon>Ecdysozoa</taxon>
        <taxon>Arthropoda</taxon>
        <taxon>Crustacea</taxon>
        <taxon>Multicrustacea</taxon>
        <taxon>Malacostraca</taxon>
        <taxon>Eumalacostraca</taxon>
        <taxon>Eucarida</taxon>
        <taxon>Decapoda</taxon>
        <taxon>Pleocyemata</taxon>
        <taxon>Brachyura</taxon>
        <taxon>Eubrachyura</taxon>
        <taxon>Portunoidea</taxon>
        <taxon>Portunidae</taxon>
        <taxon>Portuninae</taxon>
        <taxon>Portunus</taxon>
    </lineage>
</organism>
<evidence type="ECO:0000259" key="2">
    <source>
        <dbReference type="Pfam" id="PF02931"/>
    </source>
</evidence>
<feature type="compositionally biased region" description="Low complexity" evidence="1">
    <location>
        <begin position="218"/>
        <end position="231"/>
    </location>
</feature>
<dbReference type="InterPro" id="IPR036734">
    <property type="entry name" value="Neur_chan_lig-bd_sf"/>
</dbReference>
<dbReference type="InterPro" id="IPR006202">
    <property type="entry name" value="Neur_chan_lig-bd"/>
</dbReference>
<dbReference type="Gene3D" id="2.70.170.10">
    <property type="entry name" value="Neurotransmitter-gated ion-channel ligand-binding domain"/>
    <property type="match status" value="1"/>
</dbReference>
<dbReference type="OrthoDB" id="5975154at2759"/>
<sequence length="454" mass="47759">MRSPGCEVRQAKQASGAVAVVVSGGALDYTCRRGIRASFSHFQAPAHSPWQPCPSAGALWGGVRALECSECDVACSRGKSRDLQHLHQEDHDAGGSYEGPQESLVPGGLVVVAKFSGRSPDTEGALIPHINQTPRITTPSTYHGTNHVAGVESRMRGQARSVSADMREPVAARCAIGPGHGPLLPLVQGGHSSAPPRQAGATLKCRSRCHQSSSLGETTTMHNAGATTTTHSCLSPRLPHTAAAGTGCRGQKTSWFGRSGSGTWSHVRPIPEARPVWSWRAEDATDASRRTKKSPSAGSGVLRARPPISTSHKLLLASFLVLVGLLAPAECGNPDAKRLYDDLLSNYNKLVRPVVNVTDVLTVRIKLKLSQLIDVANDGISGEAEGEGGVSVVMAKLITLYLYLTVPHIAASTILPAVICAIPHTIACTIPLTTLSTGLPISASTVPHPIAQYM</sequence>
<feature type="domain" description="Neurotransmitter-gated ion-channel ligand-binding" evidence="2">
    <location>
        <begin position="337"/>
        <end position="376"/>
    </location>
</feature>
<keyword evidence="4" id="KW-1185">Reference proteome</keyword>
<evidence type="ECO:0000256" key="1">
    <source>
        <dbReference type="SAM" id="MobiDB-lite"/>
    </source>
</evidence>